<dbReference type="Proteomes" id="UP000434209">
    <property type="component" value="Chromosome 2"/>
</dbReference>
<organism evidence="1 2">
    <name type="scientific">Paraburkholderia acidiphila</name>
    <dbReference type="NCBI Taxonomy" id="2571747"/>
    <lineage>
        <taxon>Bacteria</taxon>
        <taxon>Pseudomonadati</taxon>
        <taxon>Pseudomonadota</taxon>
        <taxon>Betaproteobacteria</taxon>
        <taxon>Burkholderiales</taxon>
        <taxon>Burkholderiaceae</taxon>
        <taxon>Paraburkholderia</taxon>
    </lineage>
</organism>
<evidence type="ECO:0000313" key="2">
    <source>
        <dbReference type="Proteomes" id="UP000434209"/>
    </source>
</evidence>
<gene>
    <name evidence="1" type="ORF">FAZ97_17715</name>
</gene>
<keyword evidence="2" id="KW-1185">Reference proteome</keyword>
<dbReference type="KEGG" id="pacp:FAZ97_17715"/>
<dbReference type="EMBL" id="CP046910">
    <property type="protein sequence ID" value="QGZ56800.1"/>
    <property type="molecule type" value="Genomic_DNA"/>
</dbReference>
<protein>
    <submittedName>
        <fullName evidence="1">Uncharacterized protein</fullName>
    </submittedName>
</protein>
<dbReference type="OrthoDB" id="9087640at2"/>
<name>A0A7Z2G869_9BURK</name>
<dbReference type="RefSeq" id="WP_158759754.1">
    <property type="nucleotide sequence ID" value="NZ_CP046910.1"/>
</dbReference>
<evidence type="ECO:0000313" key="1">
    <source>
        <dbReference type="EMBL" id="QGZ56800.1"/>
    </source>
</evidence>
<proteinExistence type="predicted"/>
<sequence>MSPKRAFYDLQVRFAHTAARRAGMPLAAAMLDCTNLYVRFGAGRAFDRTHPLWAAYLHGLDEHANVEAQCEWTWRYLQRCPTHQAAPAVVATVGCFSYAHEPHGGARLHFNAQTDNGMSALDSRQRAARNGELRALIEQLHECGYASSDMLVHGTSWLYNVPAYRRLFPAAYVASAQPVGRLRALSLWGQFLDRHGSVRNEAAAMLLSRIERVNAFADLLSCFPLQALAVHARFAVFQDFFDK</sequence>
<dbReference type="AlphaFoldDB" id="A0A7Z2G869"/>
<reference evidence="1 2" key="1">
    <citation type="submission" date="2019-12" db="EMBL/GenBank/DDBJ databases">
        <title>Paraburkholderia acidiphila 7Q-K02 sp. nov and Paraburkholderia acidisoli DHF22 sp. nov., two strains isolated from forest soil.</title>
        <authorList>
            <person name="Gao Z."/>
            <person name="Qiu L."/>
        </authorList>
    </citation>
    <scope>NUCLEOTIDE SEQUENCE [LARGE SCALE GENOMIC DNA]</scope>
    <source>
        <strain evidence="1 2">7Q-K02</strain>
    </source>
</reference>
<accession>A0A7Z2G869</accession>